<dbReference type="GO" id="GO:0009103">
    <property type="term" value="P:lipopolysaccharide biosynthetic process"/>
    <property type="evidence" value="ECO:0007669"/>
    <property type="project" value="TreeGrafter"/>
</dbReference>
<dbReference type="PANTHER" id="PTHR46401">
    <property type="entry name" value="GLYCOSYLTRANSFERASE WBBK-RELATED"/>
    <property type="match status" value="1"/>
</dbReference>
<evidence type="ECO:0000313" key="3">
    <source>
        <dbReference type="EMBL" id="MBB2922887.1"/>
    </source>
</evidence>
<dbReference type="Pfam" id="PF00534">
    <property type="entry name" value="Glycos_transf_1"/>
    <property type="match status" value="1"/>
</dbReference>
<dbReference type="Gene3D" id="3.40.50.2000">
    <property type="entry name" value="Glycogen Phosphorylase B"/>
    <property type="match status" value="1"/>
</dbReference>
<proteinExistence type="predicted"/>
<evidence type="ECO:0000259" key="2">
    <source>
        <dbReference type="Pfam" id="PF00534"/>
    </source>
</evidence>
<dbReference type="AlphaFoldDB" id="A0A7W4UET9"/>
<feature type="domain" description="Glycosyl transferase family 1" evidence="2">
    <location>
        <begin position="317"/>
        <end position="475"/>
    </location>
</feature>
<sequence length="500" mass="53883">MTLVASPDVLVALDQRLRAVAPHLLEEVPAPVADAPTDAAVLLDLLVSAVRGPGAPAATRWLLLVALTARFPEPEEMERAQRVLDGEDTTTASLWLLETAWTVARTHPGPPVEIEVVTDAVVVDVNHTAHSDRHTGIQRVVRQTVPHWVAQHDVVLAAWTDGAAGTRRLSERERQSVLAWDDTAPTKDVADDDVPRSLLVPWRCTLVLPEVPAVETCPKLAAVARFSGTSLVAIGYDAIPVVSADLRPWNEPNLFVSYLAAIKYASRVAGISVTAADEFRGFSESLRSQGLSGPVVSEVQLGHEAVGSGGAVPDARPTTPHSVLCVGSQEVHKNHLAVMFAAERLWREGLDFSLTFVGRHGWDMTEFDDAVAELRGAGRPLRVVRGMGDADLAHAYATARFSIFPSLHEGYGLPVAEALASGTPVVTSNYGSMREIAEEGGCLLVDPRDDEQILDAMRTLLVDDATVERLRAEAAARAPRPWETYASELWDVLIEGAAAR</sequence>
<evidence type="ECO:0000256" key="1">
    <source>
        <dbReference type="ARBA" id="ARBA00022679"/>
    </source>
</evidence>
<dbReference type="PANTHER" id="PTHR46401:SF2">
    <property type="entry name" value="GLYCOSYLTRANSFERASE WBBK-RELATED"/>
    <property type="match status" value="1"/>
</dbReference>
<gene>
    <name evidence="3" type="ORF">FHR80_001799</name>
</gene>
<dbReference type="RefSeq" id="WP_183295727.1">
    <property type="nucleotide sequence ID" value="NZ_JACHVX010000002.1"/>
</dbReference>
<organism evidence="3 4">
    <name type="scientific">Cellulomonas cellasea</name>
    <dbReference type="NCBI Taxonomy" id="43670"/>
    <lineage>
        <taxon>Bacteria</taxon>
        <taxon>Bacillati</taxon>
        <taxon>Actinomycetota</taxon>
        <taxon>Actinomycetes</taxon>
        <taxon>Micrococcales</taxon>
        <taxon>Cellulomonadaceae</taxon>
        <taxon>Cellulomonas</taxon>
    </lineage>
</organism>
<dbReference type="SUPFAM" id="SSF53756">
    <property type="entry name" value="UDP-Glycosyltransferase/glycogen phosphorylase"/>
    <property type="match status" value="1"/>
</dbReference>
<dbReference type="InterPro" id="IPR001296">
    <property type="entry name" value="Glyco_trans_1"/>
</dbReference>
<dbReference type="EMBL" id="JACHVX010000002">
    <property type="protein sequence ID" value="MBB2922887.1"/>
    <property type="molecule type" value="Genomic_DNA"/>
</dbReference>
<reference evidence="3 4" key="1">
    <citation type="submission" date="2020-08" db="EMBL/GenBank/DDBJ databases">
        <title>The Agave Microbiome: Exploring the role of microbial communities in plant adaptations to desert environments.</title>
        <authorList>
            <person name="Partida-Martinez L.P."/>
        </authorList>
    </citation>
    <scope>NUCLEOTIDE SEQUENCE [LARGE SCALE GENOMIC DNA]</scope>
    <source>
        <strain evidence="3 4">RAS26</strain>
    </source>
</reference>
<dbReference type="CDD" id="cd03809">
    <property type="entry name" value="GT4_MtfB-like"/>
    <property type="match status" value="1"/>
</dbReference>
<accession>A0A7W4UET9</accession>
<reference evidence="3 4" key="2">
    <citation type="submission" date="2020-08" db="EMBL/GenBank/DDBJ databases">
        <authorList>
            <person name="Partida-Martinez L."/>
            <person name="Huntemann M."/>
            <person name="Clum A."/>
            <person name="Wang J."/>
            <person name="Palaniappan K."/>
            <person name="Ritter S."/>
            <person name="Chen I.-M."/>
            <person name="Stamatis D."/>
            <person name="Reddy T."/>
            <person name="O'Malley R."/>
            <person name="Daum C."/>
            <person name="Shapiro N."/>
            <person name="Ivanova N."/>
            <person name="Kyrpides N."/>
            <person name="Woyke T."/>
        </authorList>
    </citation>
    <scope>NUCLEOTIDE SEQUENCE [LARGE SCALE GENOMIC DNA]</scope>
    <source>
        <strain evidence="3 4">RAS26</strain>
    </source>
</reference>
<name>A0A7W4UET9_9CELL</name>
<keyword evidence="1 3" id="KW-0808">Transferase</keyword>
<evidence type="ECO:0000313" key="4">
    <source>
        <dbReference type="Proteomes" id="UP000518206"/>
    </source>
</evidence>
<protein>
    <submittedName>
        <fullName evidence="3">Glycosyltransferase involved in cell wall biosynthesis</fullName>
    </submittedName>
</protein>
<dbReference type="GO" id="GO:0016757">
    <property type="term" value="F:glycosyltransferase activity"/>
    <property type="evidence" value="ECO:0007669"/>
    <property type="project" value="InterPro"/>
</dbReference>
<comment type="caution">
    <text evidence="3">The sequence shown here is derived from an EMBL/GenBank/DDBJ whole genome shotgun (WGS) entry which is preliminary data.</text>
</comment>
<dbReference type="Proteomes" id="UP000518206">
    <property type="component" value="Unassembled WGS sequence"/>
</dbReference>